<dbReference type="GO" id="GO:0004568">
    <property type="term" value="F:chitinase activity"/>
    <property type="evidence" value="ECO:0007669"/>
    <property type="project" value="InterPro"/>
</dbReference>
<dbReference type="Gene3D" id="1.10.530.10">
    <property type="match status" value="1"/>
</dbReference>
<dbReference type="InterPro" id="IPR023346">
    <property type="entry name" value="Lysozyme-like_dom_sf"/>
</dbReference>
<dbReference type="GO" id="GO:0016998">
    <property type="term" value="P:cell wall macromolecule catabolic process"/>
    <property type="evidence" value="ECO:0007669"/>
    <property type="project" value="InterPro"/>
</dbReference>
<accession>A0A6J5PCX3</accession>
<sequence>MSLAKLQEKIGVTADGAFGPGTLKAAAAHYKLNKNRAAHFFAQCAHESGNWKATSENLNYGAKGLRGIFGKYFPTDALAKAYERQPVKIANKVYANRMGNGPESSGDGWRFRGRGFLQLTGHDNYKALSQYINRPDIMDNPDLVAGELAIESALWFFDRNKLWGICDQGINDAAILALTKRINGGTHGLDDRKLKTKKYATWL</sequence>
<name>A0A6J5PCX3_9CAUD</name>
<organism evidence="3">
    <name type="scientific">uncultured Caudovirales phage</name>
    <dbReference type="NCBI Taxonomy" id="2100421"/>
    <lineage>
        <taxon>Viruses</taxon>
        <taxon>Duplodnaviria</taxon>
        <taxon>Heunggongvirae</taxon>
        <taxon>Uroviricota</taxon>
        <taxon>Caudoviricetes</taxon>
        <taxon>Peduoviridae</taxon>
        <taxon>Maltschvirus</taxon>
        <taxon>Maltschvirus maltsch</taxon>
    </lineage>
</organism>
<gene>
    <name evidence="2" type="ORF">UFOVP714_49</name>
    <name evidence="3" type="ORF">UFOVP864_11</name>
</gene>
<dbReference type="EMBL" id="LR796674">
    <property type="protein sequence ID" value="CAB4158997.1"/>
    <property type="molecule type" value="Genomic_DNA"/>
</dbReference>
<dbReference type="PANTHER" id="PTHR34408">
    <property type="entry name" value="FAMILY PROTEIN, PUTATIVE-RELATED"/>
    <property type="match status" value="1"/>
</dbReference>
<dbReference type="PANTHER" id="PTHR34408:SF1">
    <property type="entry name" value="GLYCOSYL HYDROLASE FAMILY 19 DOMAIN-CONTAINING PROTEIN HI_1415"/>
    <property type="match status" value="1"/>
</dbReference>
<evidence type="ECO:0000259" key="1">
    <source>
        <dbReference type="Pfam" id="PF00182"/>
    </source>
</evidence>
<reference evidence="3" key="1">
    <citation type="submission" date="2020-04" db="EMBL/GenBank/DDBJ databases">
        <authorList>
            <person name="Chiriac C."/>
            <person name="Salcher M."/>
            <person name="Ghai R."/>
            <person name="Kavagutti S V."/>
        </authorList>
    </citation>
    <scope>NUCLEOTIDE SEQUENCE</scope>
</reference>
<feature type="domain" description="Glycoside hydrolase family 19 catalytic" evidence="1">
    <location>
        <begin position="27"/>
        <end position="157"/>
    </location>
</feature>
<protein>
    <submittedName>
        <fullName evidence="3">COG3179 Predicted chitinase</fullName>
    </submittedName>
</protein>
<dbReference type="InterPro" id="IPR052354">
    <property type="entry name" value="Cell_Wall_Dynamics_Protein"/>
</dbReference>
<dbReference type="EMBL" id="LR796814">
    <property type="protein sequence ID" value="CAB4167291.1"/>
    <property type="molecule type" value="Genomic_DNA"/>
</dbReference>
<evidence type="ECO:0000313" key="2">
    <source>
        <dbReference type="EMBL" id="CAB4158997.1"/>
    </source>
</evidence>
<evidence type="ECO:0000313" key="3">
    <source>
        <dbReference type="EMBL" id="CAB4167291.1"/>
    </source>
</evidence>
<proteinExistence type="predicted"/>
<dbReference type="GO" id="GO:0006032">
    <property type="term" value="P:chitin catabolic process"/>
    <property type="evidence" value="ECO:0007669"/>
    <property type="project" value="InterPro"/>
</dbReference>
<dbReference type="Pfam" id="PF00182">
    <property type="entry name" value="Glyco_hydro_19"/>
    <property type="match status" value="1"/>
</dbReference>
<dbReference type="SUPFAM" id="SSF53955">
    <property type="entry name" value="Lysozyme-like"/>
    <property type="match status" value="1"/>
</dbReference>
<dbReference type="InterPro" id="IPR000726">
    <property type="entry name" value="Glyco_hydro_19_cat"/>
</dbReference>